<sequence length="282" mass="31358">MGDFLRSRRARIGPGDVGLPTYGTRRRVPGLRREELAHLAGVSVDYYVRLEQGRTGGVSDEVLEALARVLLLDDDERSYLFSLAKPVRRARPSRRTVTPHLRFLLDTMRANPAYVLDHRTDILAWNPLATRLILDFGALPPERRNWVRLAFEDPRAEAIFPDWAGKASETVAHLRMQAALHPGDARLSGLVAEMSRTSERFREMWDDHNVRERSRGAIRIRNDVVGEVSLHFQTLKVAGEAAQWLVAYAAEPGSAAEKALRALAVWSPDDDGPAHGGGSGSA</sequence>
<dbReference type="InterPro" id="IPR010982">
    <property type="entry name" value="Lambda_DNA-bd_dom_sf"/>
</dbReference>
<dbReference type="PROSITE" id="PS50943">
    <property type="entry name" value="HTH_CROC1"/>
    <property type="match status" value="1"/>
</dbReference>
<reference evidence="3" key="1">
    <citation type="journal article" date="2019" name="Int. J. Syst. Evol. Microbiol.">
        <title>The Global Catalogue of Microorganisms (GCM) 10K type strain sequencing project: providing services to taxonomists for standard genome sequencing and annotation.</title>
        <authorList>
            <consortium name="The Broad Institute Genomics Platform"/>
            <consortium name="The Broad Institute Genome Sequencing Center for Infectious Disease"/>
            <person name="Wu L."/>
            <person name="Ma J."/>
        </authorList>
    </citation>
    <scope>NUCLEOTIDE SEQUENCE [LARGE SCALE GENOMIC DNA]</scope>
    <source>
        <strain evidence="3">XZYJ18</strain>
    </source>
</reference>
<dbReference type="Gene3D" id="3.30.450.180">
    <property type="match status" value="1"/>
</dbReference>
<dbReference type="Pfam" id="PF17765">
    <property type="entry name" value="MLTR_LBD"/>
    <property type="match status" value="1"/>
</dbReference>
<feature type="domain" description="HTH cro/C1-type" evidence="1">
    <location>
        <begin position="30"/>
        <end position="77"/>
    </location>
</feature>
<dbReference type="Proteomes" id="UP001595923">
    <property type="component" value="Unassembled WGS sequence"/>
</dbReference>
<proteinExistence type="predicted"/>
<dbReference type="PANTHER" id="PTHR35010">
    <property type="entry name" value="BLL4672 PROTEIN-RELATED"/>
    <property type="match status" value="1"/>
</dbReference>
<dbReference type="EMBL" id="JBHSFQ010000019">
    <property type="protein sequence ID" value="MFC4563984.1"/>
    <property type="molecule type" value="Genomic_DNA"/>
</dbReference>
<evidence type="ECO:0000259" key="1">
    <source>
        <dbReference type="PROSITE" id="PS50943"/>
    </source>
</evidence>
<keyword evidence="3" id="KW-1185">Reference proteome</keyword>
<dbReference type="InterPro" id="IPR001387">
    <property type="entry name" value="Cro/C1-type_HTH"/>
</dbReference>
<dbReference type="Pfam" id="PF13560">
    <property type="entry name" value="HTH_31"/>
    <property type="match status" value="1"/>
</dbReference>
<name>A0ABV9DYL3_9ACTN</name>
<dbReference type="PANTHER" id="PTHR35010:SF2">
    <property type="entry name" value="BLL4672 PROTEIN"/>
    <property type="match status" value="1"/>
</dbReference>
<evidence type="ECO:0000313" key="3">
    <source>
        <dbReference type="Proteomes" id="UP001595923"/>
    </source>
</evidence>
<dbReference type="SMART" id="SM00530">
    <property type="entry name" value="HTH_XRE"/>
    <property type="match status" value="1"/>
</dbReference>
<accession>A0ABV9DYL3</accession>
<dbReference type="CDD" id="cd00093">
    <property type="entry name" value="HTH_XRE"/>
    <property type="match status" value="1"/>
</dbReference>
<protein>
    <submittedName>
        <fullName evidence="2">Helix-turn-helix transcriptional regulator</fullName>
    </submittedName>
</protein>
<dbReference type="SUPFAM" id="SSF47413">
    <property type="entry name" value="lambda repressor-like DNA-binding domains"/>
    <property type="match status" value="1"/>
</dbReference>
<comment type="caution">
    <text evidence="2">The sequence shown here is derived from an EMBL/GenBank/DDBJ whole genome shotgun (WGS) entry which is preliminary data.</text>
</comment>
<dbReference type="Gene3D" id="1.10.260.40">
    <property type="entry name" value="lambda repressor-like DNA-binding domains"/>
    <property type="match status" value="1"/>
</dbReference>
<organism evidence="2 3">
    <name type="scientific">Nocardiopsis mangrovi</name>
    <dbReference type="NCBI Taxonomy" id="1179818"/>
    <lineage>
        <taxon>Bacteria</taxon>
        <taxon>Bacillati</taxon>
        <taxon>Actinomycetota</taxon>
        <taxon>Actinomycetes</taxon>
        <taxon>Streptosporangiales</taxon>
        <taxon>Nocardiopsidaceae</taxon>
        <taxon>Nocardiopsis</taxon>
    </lineage>
</organism>
<dbReference type="RefSeq" id="WP_378576715.1">
    <property type="nucleotide sequence ID" value="NZ_JBHSFQ010000019.1"/>
</dbReference>
<gene>
    <name evidence="2" type="ORF">ACFO4E_19150</name>
</gene>
<evidence type="ECO:0000313" key="2">
    <source>
        <dbReference type="EMBL" id="MFC4563984.1"/>
    </source>
</evidence>
<dbReference type="InterPro" id="IPR041413">
    <property type="entry name" value="MLTR_LBD"/>
</dbReference>